<dbReference type="InterPro" id="IPR006530">
    <property type="entry name" value="YD"/>
</dbReference>
<feature type="region of interest" description="Disordered" evidence="2">
    <location>
        <begin position="2121"/>
        <end position="2165"/>
    </location>
</feature>
<feature type="domain" description="Hint" evidence="3">
    <location>
        <begin position="2303"/>
        <end position="2408"/>
    </location>
</feature>
<dbReference type="CDD" id="cd00110">
    <property type="entry name" value="LamG"/>
    <property type="match status" value="1"/>
</dbReference>
<dbReference type="InterPro" id="IPR050708">
    <property type="entry name" value="T6SS_VgrG/RHS"/>
</dbReference>
<dbReference type="InterPro" id="IPR013320">
    <property type="entry name" value="ConA-like_dom_sf"/>
</dbReference>
<dbReference type="Pfam" id="PF07591">
    <property type="entry name" value="PT-HINT"/>
    <property type="match status" value="1"/>
</dbReference>
<evidence type="ECO:0000259" key="3">
    <source>
        <dbReference type="SMART" id="SM00306"/>
    </source>
</evidence>
<evidence type="ECO:0000256" key="2">
    <source>
        <dbReference type="SAM" id="MobiDB-lite"/>
    </source>
</evidence>
<dbReference type="Gene3D" id="2.180.10.10">
    <property type="entry name" value="RHS repeat-associated core"/>
    <property type="match status" value="4"/>
</dbReference>
<dbReference type="EMBL" id="BOOA01000068">
    <property type="protein sequence ID" value="GIH27983.1"/>
    <property type="molecule type" value="Genomic_DNA"/>
</dbReference>
<dbReference type="Pfam" id="PF25023">
    <property type="entry name" value="TEN_YD-shell"/>
    <property type="match status" value="3"/>
</dbReference>
<dbReference type="SUPFAM" id="SSF51294">
    <property type="entry name" value="Hedgehog/intein (Hint) domain"/>
    <property type="match status" value="1"/>
</dbReference>
<dbReference type="InterPro" id="IPR036844">
    <property type="entry name" value="Hint_dom_sf"/>
</dbReference>
<dbReference type="SUPFAM" id="SSF49899">
    <property type="entry name" value="Concanavalin A-like lectins/glucanases"/>
    <property type="match status" value="1"/>
</dbReference>
<dbReference type="InterPro" id="IPR003587">
    <property type="entry name" value="Hint_dom_N"/>
</dbReference>
<evidence type="ECO:0000313" key="5">
    <source>
        <dbReference type="Proteomes" id="UP000640052"/>
    </source>
</evidence>
<sequence>MKGIDPVPVSRIRDRVKKTLKPPRHWWEAKFPHLAAPQVTAAAEASLLAPPTFVDGAPADFAAVGTLTPLMIAFATNPSGGVDYWFLVCDGPPTSATNCWESGQQSANSWKVPSGRLQWDKQYYWQVFMINRVTTESFVSPVRTFTTAVRDTKITSQLATPGVNGQEFHQLAGNYTAQFTDATVATAGPTMSVARWYNSLDPRTDGIFGSGWTARWDMKIAVEDSGATLLVTYPDGRQLRFGAKGDGSYEPPAGMYATLATVSGGGWRLMDKDATSYHFDSSGRLLRITDNRGRTQTLTYGGDGKLSTVTGVGGRKLTLTWNGNRVATISTDAVNGAPLTWAYTYTGDNLTRVCPPTSECVNYAYGTGSQYRTRVLDSDPVSYWRLNETSGTVAGDLGWAGNPATYTSATLAQAGALAGTLDTAVSMTAGHVRLPANTLARLSTFLSFEVWFKTTQNGVLLSAASTATSNVPRQPVIYVGNDGKLRAQYLERPETGGPSPILPITSAAAVNNGQWHHAVLTVNGTSETLYLDGQPVGTQPGAQFDQWPSFASVGNGVMGAWASFWPSAPTSTTATFPFKGTLDEVAVYERPLTAAEVQRHFAGGAALPNKLTKVTLPSGRVWAENIYDAATDRVKTHTDDEGGTWTLGVPIYDKVTGLSTVTVTDPRSGTLKYVHDARRGYRLVSETDQLNKITSHTYDTGGYLAKTIDRNGNTTELTHDARGNVLTEKTCRTAGNCQTSYSSYFLNAANKFDPRNDQPISFRDARSTSATDNTYATTWEYTAFGEESKHTSPGTPDFPSGRFWITTYTDGTEVADGGGTVPAGLIETFVDPRNKTISHEYSATGDLVRTTSATGLITEYGRDAIGRATSQTEISDAQPSGITSSVTYDGLSRVLTHTTPAVENEVTGVTHTSRFTYTYDVDGNTLTETASDLSGGDPDRKVTYTYDNFGRVQTVLGPEGGTVTYGWDQTGAQTSLIDESGTRYEQTYTARGERATATIKAWTGSPVAPTPATDKVLLSYSYDPGGRLAGKVDVMGRKTSYTYFTDDKLSQVIGDDVKLNGSNTARDVVLESRTYDAAGNLISAVTGGGKTRMDFVRDAANRLTSETLDPTGLARKSTFVYDANGNVLRQSLSRTGDTRTETVEYAYNDDDVLVRETVENGADDLVTTHLVDDRGLVTAVTDPRGNAPGVDSADYTTNYRYDLVGRLIETKLPQVQIERNGTTGPGRPTNKYGYNAAGELTHSTDAEDRTVVTGYDKAGRTISITHPSYVQPSGSTLTPQERFGYDAAGRVNQHTSPLGNVTTAEYDQLDNLVRVTDPAPSGQTGGKWIAEYDLAGEQLAGVDPTGARVQATYDDLGRQITSTVIERKPSTASFLTTFEYDDADNLVKQVEPGNRITSYVVNAAGETTAETDPMTNTVTFDHDLAGRTVKVTSPLGNSTVLMYDLAGRRIESKDLDDSGATLRTSAIGYDLADNAVSVTSPEGHLVQREYDASGMLTKLIEPVDASTSITTTFGYDAAGNQTRSTDGRGNSMLTTYNSLGLAESQIEPATTAYPAAADRTWTNVYDAAGNEIANLQPGGVRIDSTYDHLERLTKESGTGAEAVTADRSYGYDPAGRLTSIGDYALTYNDRDMLLTATKSGSPLASFSYDGLGNPLQRVDTSGTANFTWDNNNRLATAAEPVSGRTFTYGYDKNDNLTSLNSVNPVGSQTFTYDDLDRLLTHTLKNSGGSQLAKITYGWDADDNLTAKTTEGLVGSGANVYGYDRSGRLTSWQDPGGNTTTYVWDASGNRIQAGAKTFTYDERNRLISDDDATYTFSPRGTMETETRAGSTRQHVFDAFDRMVSDGDATYDYDALGRLVSRVKGGAETKFFYSGLENDVASVQNGSGTVIAKYGRDPAGNVLGLQENGGPGLGVLTDWHTDVIGTFDGTALLGSSAFSPFGEVSAQTGPQRSLGYQSEWTDPDTGKVNMHARWYVPGTGSFNSRDTVTLAASPSIQLNRYGYANGSPLDHTDPGGNYPIYPPPDPTGGGYDLPGAGGQLGYSSRGAGRFGWNPYGPGRMPYQTYEQYKASQKAAADRLAKTGGHAKGTLAYKVHNAVYKATQAAKKALAAAKKALKARKDAQKAATAKQAKKAQKEAEKAAKKARQEAAKARKKAQEAQKRAAQAAKAAKAAKAKAAQAKAAKAAKIKAKKAKEAADKAKKAADKATKDAKAAKAAAKAAKENNPRQNYKGPVVEVTIEPRSTSTGTVASGSTSAGCRSINNCVRDQIEDFIEDNTDRIIDEYLNDLAPELPVDSPGMNSCQPSNSFVPGTSILMADGTRKPIKDVEVGDLVLASDPVTNETAAKTVTTLIIGDGVKHLVDITVDIDGARGGATRVITATDGHPFWIPDLRTWLPAGQLVPGAWLETSAGVKVQVSAISKRTTRQRVHNLTVEGSHTYHVLAGNQAILVHNTNPGCDPLLDYADGARNKPGVKFVSEYTSPSGRKYYGHNRHGQQSDGPLSDAIEDAGHHGGCAEVHCLIQAQESEGPGAIRGGTMRTLQSRNAMSPNAGDHGLPGKPCGRCHRLLKNLGID</sequence>
<keyword evidence="5" id="KW-1185">Reference proteome</keyword>
<evidence type="ECO:0000313" key="4">
    <source>
        <dbReference type="EMBL" id="GIH27983.1"/>
    </source>
</evidence>
<dbReference type="InterPro" id="IPR056823">
    <property type="entry name" value="TEN-like_YD-shell"/>
</dbReference>
<accession>A0A919QFT1</accession>
<dbReference type="PANTHER" id="PTHR32305">
    <property type="match status" value="1"/>
</dbReference>
<dbReference type="Gene3D" id="2.170.16.10">
    <property type="entry name" value="Hedgehog/Intein (Hint) domain"/>
    <property type="match status" value="1"/>
</dbReference>
<dbReference type="InterPro" id="IPR001791">
    <property type="entry name" value="Laminin_G"/>
</dbReference>
<reference evidence="4" key="1">
    <citation type="submission" date="2021-01" db="EMBL/GenBank/DDBJ databases">
        <title>Whole genome shotgun sequence of Acrocarpospora phusangensis NBRC 108782.</title>
        <authorList>
            <person name="Komaki H."/>
            <person name="Tamura T."/>
        </authorList>
    </citation>
    <scope>NUCLEOTIDE SEQUENCE</scope>
    <source>
        <strain evidence="4">NBRC 108782</strain>
    </source>
</reference>
<dbReference type="RefSeq" id="WP_204044622.1">
    <property type="nucleotide sequence ID" value="NZ_BOOA01000068.1"/>
</dbReference>
<dbReference type="Pfam" id="PF20148">
    <property type="entry name" value="DUF6531"/>
    <property type="match status" value="1"/>
</dbReference>
<dbReference type="CDD" id="cd00081">
    <property type="entry name" value="Hint"/>
    <property type="match status" value="1"/>
</dbReference>
<gene>
    <name evidence="4" type="ORF">Aph01nite_62930</name>
</gene>
<dbReference type="Pfam" id="PF05593">
    <property type="entry name" value="RHS_repeat"/>
    <property type="match status" value="1"/>
</dbReference>
<protein>
    <recommendedName>
        <fullName evidence="3">Hint domain-containing protein</fullName>
    </recommendedName>
</protein>
<dbReference type="NCBIfam" id="TIGR03696">
    <property type="entry name" value="Rhs_assc_core"/>
    <property type="match status" value="1"/>
</dbReference>
<keyword evidence="1" id="KW-0677">Repeat</keyword>
<dbReference type="InterPro" id="IPR031325">
    <property type="entry name" value="RHS_repeat"/>
</dbReference>
<dbReference type="Pfam" id="PF13385">
    <property type="entry name" value="Laminin_G_3"/>
    <property type="match status" value="1"/>
</dbReference>
<dbReference type="InterPro" id="IPR045351">
    <property type="entry name" value="DUF6531"/>
</dbReference>
<name>A0A919QFT1_9ACTN</name>
<organism evidence="4 5">
    <name type="scientific">Acrocarpospora phusangensis</name>
    <dbReference type="NCBI Taxonomy" id="1070424"/>
    <lineage>
        <taxon>Bacteria</taxon>
        <taxon>Bacillati</taxon>
        <taxon>Actinomycetota</taxon>
        <taxon>Actinomycetes</taxon>
        <taxon>Streptosporangiales</taxon>
        <taxon>Streptosporangiaceae</taxon>
        <taxon>Acrocarpospora</taxon>
    </lineage>
</organism>
<proteinExistence type="predicted"/>
<comment type="caution">
    <text evidence="4">The sequence shown here is derived from an EMBL/GenBank/DDBJ whole genome shotgun (WGS) entry which is preliminary data.</text>
</comment>
<dbReference type="SMART" id="SM00306">
    <property type="entry name" value="HintN"/>
    <property type="match status" value="1"/>
</dbReference>
<dbReference type="Proteomes" id="UP000640052">
    <property type="component" value="Unassembled WGS sequence"/>
</dbReference>
<dbReference type="NCBIfam" id="TIGR01643">
    <property type="entry name" value="YD_repeat_2x"/>
    <property type="match status" value="5"/>
</dbReference>
<evidence type="ECO:0000256" key="1">
    <source>
        <dbReference type="ARBA" id="ARBA00022737"/>
    </source>
</evidence>
<dbReference type="InterPro" id="IPR022385">
    <property type="entry name" value="Rhs_assc_core"/>
</dbReference>
<feature type="compositionally biased region" description="Basic and acidic residues" evidence="2">
    <location>
        <begin position="2132"/>
        <end position="2159"/>
    </location>
</feature>
<dbReference type="PANTHER" id="PTHR32305:SF15">
    <property type="entry name" value="PROTEIN RHSA-RELATED"/>
    <property type="match status" value="1"/>
</dbReference>
<dbReference type="Gene3D" id="2.60.120.200">
    <property type="match status" value="1"/>
</dbReference>